<keyword evidence="2 6" id="KW-0378">Hydrolase</keyword>
<dbReference type="SUPFAM" id="SSF50494">
    <property type="entry name" value="Trypsin-like serine proteases"/>
    <property type="match status" value="1"/>
</dbReference>
<accession>A0A3B1JNR9</accession>
<keyword evidence="9" id="KW-1185">Reference proteome</keyword>
<reference evidence="8" key="3">
    <citation type="submission" date="2025-08" db="UniProtKB">
        <authorList>
            <consortium name="Ensembl"/>
        </authorList>
    </citation>
    <scope>IDENTIFICATION</scope>
</reference>
<evidence type="ECO:0000256" key="4">
    <source>
        <dbReference type="ARBA" id="ARBA00023157"/>
    </source>
</evidence>
<dbReference type="InParanoid" id="A0A3B1JNR9"/>
<name>A0A3B1JNR9_ASTMX</name>
<dbReference type="PROSITE" id="PS50240">
    <property type="entry name" value="TRYPSIN_DOM"/>
    <property type="match status" value="1"/>
</dbReference>
<evidence type="ECO:0000256" key="5">
    <source>
        <dbReference type="ARBA" id="ARBA00024195"/>
    </source>
</evidence>
<evidence type="ECO:0000313" key="8">
    <source>
        <dbReference type="Ensembl" id="ENSAMXP00000043009.1"/>
    </source>
</evidence>
<dbReference type="InterPro" id="IPR001254">
    <property type="entry name" value="Trypsin_dom"/>
</dbReference>
<dbReference type="GO" id="GO:0006508">
    <property type="term" value="P:proteolysis"/>
    <property type="evidence" value="ECO:0007669"/>
    <property type="project" value="UniProtKB-KW"/>
</dbReference>
<dbReference type="GeneTree" id="ENSGT00940000155418"/>
<evidence type="ECO:0000256" key="2">
    <source>
        <dbReference type="ARBA" id="ARBA00022801"/>
    </source>
</evidence>
<dbReference type="AlphaFoldDB" id="A0A3B1JNR9"/>
<dbReference type="PRINTS" id="PR00722">
    <property type="entry name" value="CHYMOTRYPSIN"/>
</dbReference>
<dbReference type="InterPro" id="IPR043504">
    <property type="entry name" value="Peptidase_S1_PA_chymotrypsin"/>
</dbReference>
<evidence type="ECO:0000313" key="9">
    <source>
        <dbReference type="Proteomes" id="UP000018467"/>
    </source>
</evidence>
<dbReference type="FunFam" id="2.40.10.10:FF:000002">
    <property type="entry name" value="Transmembrane protease serine"/>
    <property type="match status" value="1"/>
</dbReference>
<evidence type="ECO:0000256" key="1">
    <source>
        <dbReference type="ARBA" id="ARBA00022670"/>
    </source>
</evidence>
<dbReference type="PANTHER" id="PTHR24252">
    <property type="entry name" value="ACROSIN-RELATED"/>
    <property type="match status" value="1"/>
</dbReference>
<dbReference type="SMART" id="SM00020">
    <property type="entry name" value="Tryp_SPc"/>
    <property type="match status" value="1"/>
</dbReference>
<dbReference type="Bgee" id="ENSAMXG00000037907">
    <property type="expression patterns" value="Expressed in zone of skin and 5 other cell types or tissues"/>
</dbReference>
<keyword evidence="1 6" id="KW-0645">Protease</keyword>
<dbReference type="CDD" id="cd00190">
    <property type="entry name" value="Tryp_SPc"/>
    <property type="match status" value="1"/>
</dbReference>
<evidence type="ECO:0000256" key="3">
    <source>
        <dbReference type="ARBA" id="ARBA00022825"/>
    </source>
</evidence>
<dbReference type="PROSITE" id="PS00134">
    <property type="entry name" value="TRYPSIN_HIS"/>
    <property type="match status" value="1"/>
</dbReference>
<sequence length="229" mass="24263">GMRIVGGSLAVEDQWGWQASLHWRGQHVCGGAIITPRWIITAAHCLVSGSQQRTHLCSHPRLLVGVCCDGFGDSNILNALADVDGVIRSNGVRPVCLPAYKQTFPAGSSCWVTGWGYTREGGTVSPQLRQALLQVIDQVVCAGPAVYGSYLTPRMLCAGSMEGGVDACQGDSGGPLVCQTADGDWRLAGVVSWGEGCGRPNKPGVYTRVSHLAAAAPRQLRYSVKITTR</sequence>
<reference evidence="9" key="2">
    <citation type="journal article" date="2014" name="Nat. Commun.">
        <title>The cavefish genome reveals candidate genes for eye loss.</title>
        <authorList>
            <person name="McGaugh S.E."/>
            <person name="Gross J.B."/>
            <person name="Aken B."/>
            <person name="Blin M."/>
            <person name="Borowsky R."/>
            <person name="Chalopin D."/>
            <person name="Hinaux H."/>
            <person name="Jeffery W.R."/>
            <person name="Keene A."/>
            <person name="Ma L."/>
            <person name="Minx P."/>
            <person name="Murphy D."/>
            <person name="O'Quin K.E."/>
            <person name="Retaux S."/>
            <person name="Rohner N."/>
            <person name="Searle S.M."/>
            <person name="Stahl B.A."/>
            <person name="Tabin C."/>
            <person name="Volff J.N."/>
            <person name="Yoshizawa M."/>
            <person name="Warren W.C."/>
        </authorList>
    </citation>
    <scope>NUCLEOTIDE SEQUENCE [LARGE SCALE GENOMIC DNA]</scope>
    <source>
        <strain evidence="9">female</strain>
    </source>
</reference>
<dbReference type="GO" id="GO:0004252">
    <property type="term" value="F:serine-type endopeptidase activity"/>
    <property type="evidence" value="ECO:0007669"/>
    <property type="project" value="InterPro"/>
</dbReference>
<feature type="domain" description="Peptidase S1" evidence="7">
    <location>
        <begin position="4"/>
        <end position="229"/>
    </location>
</feature>
<reference evidence="9" key="1">
    <citation type="submission" date="2013-03" db="EMBL/GenBank/DDBJ databases">
        <authorList>
            <person name="Jeffery W."/>
            <person name="Warren W."/>
            <person name="Wilson R.K."/>
        </authorList>
    </citation>
    <scope>NUCLEOTIDE SEQUENCE</scope>
    <source>
        <strain evidence="9">female</strain>
    </source>
</reference>
<dbReference type="Pfam" id="PF00089">
    <property type="entry name" value="Trypsin"/>
    <property type="match status" value="2"/>
</dbReference>
<dbReference type="Ensembl" id="ENSAMXT00000038608.1">
    <property type="protein sequence ID" value="ENSAMXP00000043009.1"/>
    <property type="gene ID" value="ENSAMXG00000037907.1"/>
</dbReference>
<dbReference type="InterPro" id="IPR033116">
    <property type="entry name" value="TRYPSIN_SER"/>
</dbReference>
<dbReference type="STRING" id="7994.ENSAMXP00000043009"/>
<organism evidence="8 9">
    <name type="scientific">Astyanax mexicanus</name>
    <name type="common">Blind cave fish</name>
    <name type="synonym">Astyanax fasciatus mexicanus</name>
    <dbReference type="NCBI Taxonomy" id="7994"/>
    <lineage>
        <taxon>Eukaryota</taxon>
        <taxon>Metazoa</taxon>
        <taxon>Chordata</taxon>
        <taxon>Craniata</taxon>
        <taxon>Vertebrata</taxon>
        <taxon>Euteleostomi</taxon>
        <taxon>Actinopterygii</taxon>
        <taxon>Neopterygii</taxon>
        <taxon>Teleostei</taxon>
        <taxon>Ostariophysi</taxon>
        <taxon>Characiformes</taxon>
        <taxon>Characoidei</taxon>
        <taxon>Acestrorhamphidae</taxon>
        <taxon>Acestrorhamphinae</taxon>
        <taxon>Astyanax</taxon>
    </lineage>
</organism>
<keyword evidence="4" id="KW-1015">Disulfide bond</keyword>
<protein>
    <recommendedName>
        <fullName evidence="7">Peptidase S1 domain-containing protein</fullName>
    </recommendedName>
</protein>
<evidence type="ECO:0000259" key="7">
    <source>
        <dbReference type="PROSITE" id="PS50240"/>
    </source>
</evidence>
<comment type="similarity">
    <text evidence="5">Belongs to the peptidase S1 family. CLIP subfamily.</text>
</comment>
<reference evidence="8" key="4">
    <citation type="submission" date="2025-09" db="UniProtKB">
        <authorList>
            <consortium name="Ensembl"/>
        </authorList>
    </citation>
    <scope>IDENTIFICATION</scope>
</reference>
<dbReference type="InterPro" id="IPR009003">
    <property type="entry name" value="Peptidase_S1_PA"/>
</dbReference>
<dbReference type="PANTHER" id="PTHR24252:SF7">
    <property type="entry name" value="HYALIN"/>
    <property type="match status" value="1"/>
</dbReference>
<dbReference type="PROSITE" id="PS00135">
    <property type="entry name" value="TRYPSIN_SER"/>
    <property type="match status" value="1"/>
</dbReference>
<dbReference type="Proteomes" id="UP000018467">
    <property type="component" value="Unassembled WGS sequence"/>
</dbReference>
<proteinExistence type="inferred from homology"/>
<evidence type="ECO:0000256" key="6">
    <source>
        <dbReference type="RuleBase" id="RU363034"/>
    </source>
</evidence>
<keyword evidence="3 6" id="KW-0720">Serine protease</keyword>
<dbReference type="Gene3D" id="2.40.10.10">
    <property type="entry name" value="Trypsin-like serine proteases"/>
    <property type="match status" value="2"/>
</dbReference>
<dbReference type="InterPro" id="IPR001314">
    <property type="entry name" value="Peptidase_S1A"/>
</dbReference>
<dbReference type="InterPro" id="IPR018114">
    <property type="entry name" value="TRYPSIN_HIS"/>
</dbReference>